<dbReference type="Proteomes" id="UP000886998">
    <property type="component" value="Unassembled WGS sequence"/>
</dbReference>
<comment type="caution">
    <text evidence="1">The sequence shown here is derived from an EMBL/GenBank/DDBJ whole genome shotgun (WGS) entry which is preliminary data.</text>
</comment>
<accession>A0A8X6YI16</accession>
<dbReference type="EMBL" id="BMAV01019407">
    <property type="protein sequence ID" value="GFY72372.1"/>
    <property type="molecule type" value="Genomic_DNA"/>
</dbReference>
<evidence type="ECO:0000313" key="1">
    <source>
        <dbReference type="EMBL" id="GFY72372.1"/>
    </source>
</evidence>
<name>A0A8X6YI16_9ARAC</name>
<keyword evidence="2" id="KW-1185">Reference proteome</keyword>
<dbReference type="AlphaFoldDB" id="A0A8X6YI16"/>
<sequence length="91" mass="10554">MRYRTVRAAFNPTVYSHRRRARFDDGGHESLKVDILDDTLRESRNSSGWNSSSRPLEWGVLNFRHRGCVMRTDIMIEDNGSRVSGSVFNSY</sequence>
<protein>
    <submittedName>
        <fullName evidence="1">Uncharacterized protein</fullName>
    </submittedName>
</protein>
<gene>
    <name evidence="1" type="ORF">TNIN_154991</name>
</gene>
<evidence type="ECO:0000313" key="2">
    <source>
        <dbReference type="Proteomes" id="UP000886998"/>
    </source>
</evidence>
<organism evidence="1 2">
    <name type="scientific">Trichonephila inaurata madagascariensis</name>
    <dbReference type="NCBI Taxonomy" id="2747483"/>
    <lineage>
        <taxon>Eukaryota</taxon>
        <taxon>Metazoa</taxon>
        <taxon>Ecdysozoa</taxon>
        <taxon>Arthropoda</taxon>
        <taxon>Chelicerata</taxon>
        <taxon>Arachnida</taxon>
        <taxon>Araneae</taxon>
        <taxon>Araneomorphae</taxon>
        <taxon>Entelegynae</taxon>
        <taxon>Araneoidea</taxon>
        <taxon>Nephilidae</taxon>
        <taxon>Trichonephila</taxon>
        <taxon>Trichonephila inaurata</taxon>
    </lineage>
</organism>
<reference evidence="1" key="1">
    <citation type="submission" date="2020-08" db="EMBL/GenBank/DDBJ databases">
        <title>Multicomponent nature underlies the extraordinary mechanical properties of spider dragline silk.</title>
        <authorList>
            <person name="Kono N."/>
            <person name="Nakamura H."/>
            <person name="Mori M."/>
            <person name="Yoshida Y."/>
            <person name="Ohtoshi R."/>
            <person name="Malay A.D."/>
            <person name="Moran D.A.P."/>
            <person name="Tomita M."/>
            <person name="Numata K."/>
            <person name="Arakawa K."/>
        </authorList>
    </citation>
    <scope>NUCLEOTIDE SEQUENCE</scope>
</reference>
<proteinExistence type="predicted"/>